<evidence type="ECO:0000313" key="2">
    <source>
        <dbReference type="EMBL" id="KAJ2002271.1"/>
    </source>
</evidence>
<evidence type="ECO:0000256" key="1">
    <source>
        <dbReference type="SAM" id="Phobius"/>
    </source>
</evidence>
<name>A0A9W8EED6_9FUNG</name>
<dbReference type="Proteomes" id="UP001150907">
    <property type="component" value="Unassembled WGS sequence"/>
</dbReference>
<dbReference type="EMBL" id="JANBQF010000318">
    <property type="protein sequence ID" value="KAJ2002271.1"/>
    <property type="molecule type" value="Genomic_DNA"/>
</dbReference>
<dbReference type="Pfam" id="PF22978">
    <property type="entry name" value="HAD_Pex22"/>
    <property type="match status" value="1"/>
</dbReference>
<protein>
    <submittedName>
        <fullName evidence="2">Uncharacterized protein</fullName>
    </submittedName>
</protein>
<gene>
    <name evidence="2" type="ORF">H4R26_003697</name>
</gene>
<keyword evidence="1" id="KW-0812">Transmembrane</keyword>
<comment type="caution">
    <text evidence="2">The sequence shown here is derived from an EMBL/GenBank/DDBJ whole genome shotgun (WGS) entry which is preliminary data.</text>
</comment>
<feature type="transmembrane region" description="Helical" evidence="1">
    <location>
        <begin position="12"/>
        <end position="29"/>
    </location>
</feature>
<accession>A0A9W8EED6</accession>
<dbReference type="OrthoDB" id="77656at2759"/>
<evidence type="ECO:0000313" key="3">
    <source>
        <dbReference type="Proteomes" id="UP001150907"/>
    </source>
</evidence>
<dbReference type="PANTHER" id="PTHR34126">
    <property type="entry name" value="PEROXISOME BIOGENESIS PROTEIN 22"/>
    <property type="match status" value="1"/>
</dbReference>
<dbReference type="InterPro" id="IPR037485">
    <property type="entry name" value="PEX22"/>
</dbReference>
<dbReference type="AlphaFoldDB" id="A0A9W8EED6"/>
<reference evidence="2" key="1">
    <citation type="submission" date="2022-07" db="EMBL/GenBank/DDBJ databases">
        <title>Phylogenomic reconstructions and comparative analyses of Kickxellomycotina fungi.</title>
        <authorList>
            <person name="Reynolds N.K."/>
            <person name="Stajich J.E."/>
            <person name="Barry K."/>
            <person name="Grigoriev I.V."/>
            <person name="Crous P."/>
            <person name="Smith M.E."/>
        </authorList>
    </citation>
    <scope>NUCLEOTIDE SEQUENCE</scope>
    <source>
        <strain evidence="2">IMI 214461</strain>
    </source>
</reference>
<dbReference type="GO" id="GO:0007031">
    <property type="term" value="P:peroxisome organization"/>
    <property type="evidence" value="ECO:0007669"/>
    <property type="project" value="InterPro"/>
</dbReference>
<keyword evidence="3" id="KW-1185">Reference proteome</keyword>
<keyword evidence="1" id="KW-1133">Transmembrane helix</keyword>
<proteinExistence type="predicted"/>
<dbReference type="PANTHER" id="PTHR34126:SF1">
    <property type="entry name" value="PEROXISOME BIOGENESIS PROTEIN 22"/>
    <property type="match status" value="1"/>
</dbReference>
<sequence length="258" mass="27494">MNRVWSGLRRNVVVAGTVALLGVVGYLVYEAYQEDQTSETSGVAEEELERPSDILIVETTARNTTVEASNETSEHKAKKRMLAVSARGIILDPRTTKSADKWTADVKVRESGAAALARLAAVYDVYVVVVVRNGGDEVPVLRELERGGIVDVVIPACNVLFCQTEEGKTHLVRHLLTLPATSSTANAGYVDTNRDAVNRLAAVLRKVVLVTDGEIACGEVPGANTTFSSSSSSTAGIMSSTGTEEQVADIAESTLFPL</sequence>
<organism evidence="2 3">
    <name type="scientific">Coemansia thaxteri</name>
    <dbReference type="NCBI Taxonomy" id="2663907"/>
    <lineage>
        <taxon>Eukaryota</taxon>
        <taxon>Fungi</taxon>
        <taxon>Fungi incertae sedis</taxon>
        <taxon>Zoopagomycota</taxon>
        <taxon>Kickxellomycotina</taxon>
        <taxon>Kickxellomycetes</taxon>
        <taxon>Kickxellales</taxon>
        <taxon>Kickxellaceae</taxon>
        <taxon>Coemansia</taxon>
    </lineage>
</organism>
<keyword evidence="1" id="KW-0472">Membrane</keyword>